<name>A0A836F6V4_9HYME</name>
<feature type="non-terminal residue" evidence="1">
    <location>
        <position position="1"/>
    </location>
</feature>
<evidence type="ECO:0000313" key="1">
    <source>
        <dbReference type="EMBL" id="KAG5313419.1"/>
    </source>
</evidence>
<gene>
    <name evidence="1" type="primary">Fastkd5</name>
    <name evidence="1" type="ORF">G6Z75_0001870</name>
</gene>
<sequence length="698" mass="81959">MSVLMQRLGRLRSVYSVLLRGSDNSNFVHWVHSVLPKRKYSIPSMVCIDSGKTLEVHASTPLIDENKNENNSGPKSVQENVYAHNLFLNSWKYEKIVMRPSMTYAHVTNKEALEILEQDWSLMTNAETVSAVKKLSYNFFHNNEEKIELLQYMKAFSKLKMEKLTNDELMTIMRHLVIFNDHMKQCNFYFNLCTLIDKECMKRFLKLPIEQALYLCDIIYQMTCKFNHYFSQYMWYSIRNIGNKPHKLSPQQLVQILFFLNICRKPSINMYEFEYHLEQCKDELSINELGIAALGFFKTSTKIRNADFLNYIIQRTATEINEVHSVSIASIIKLVRYSTNLTELKSLLDLLNVLTPYEPRYTLSSLTHIAQACGRTAVYNKELMDRIITRLNKELKTARLKDFERFLYTFVILDINSNNSVYQNVIEELRTTWNTTRASEIQKFPHVASRILGYLAIKSIFPMDLIRYVMTPEFVTKTCQGNYHFLSREYLVLDYSLQIEVPEYDGPLLKPTVRNFLEKKYYDLCLKTNSSSTRASMLFSNVLATCQELFNNTTDISIIRLLPHFTTQNIVLCLNEQNQLMPSEKYLSQFEEIYIKRMNKENSNNVRWIALVMAHPGLLIRNCRNRPTGALAAKMRQLSIIGYKPVMVSLYEINISIYTRNAELYYKYNAIFLNIKDISFKFQKKNRSIKFYVDEIML</sequence>
<dbReference type="EMBL" id="JAANHZ010000245">
    <property type="protein sequence ID" value="KAG5313419.1"/>
    <property type="molecule type" value="Genomic_DNA"/>
</dbReference>
<accession>A0A836F6V4</accession>
<feature type="non-terminal residue" evidence="1">
    <location>
        <position position="698"/>
    </location>
</feature>
<reference evidence="1" key="1">
    <citation type="submission" date="2020-02" db="EMBL/GenBank/DDBJ databases">
        <title>Relaxed selection underlies rapid genomic changes in the transitions from sociality to social parasitism in ants.</title>
        <authorList>
            <person name="Bi X."/>
        </authorList>
    </citation>
    <scope>NUCLEOTIDE SEQUENCE</scope>
    <source>
        <strain evidence="1">BGI-DK2013a</strain>
        <tissue evidence="1">Whole body</tissue>
    </source>
</reference>
<organism evidence="1 2">
    <name type="scientific">Acromyrmex insinuator</name>
    <dbReference type="NCBI Taxonomy" id="230686"/>
    <lineage>
        <taxon>Eukaryota</taxon>
        <taxon>Metazoa</taxon>
        <taxon>Ecdysozoa</taxon>
        <taxon>Arthropoda</taxon>
        <taxon>Hexapoda</taxon>
        <taxon>Insecta</taxon>
        <taxon>Pterygota</taxon>
        <taxon>Neoptera</taxon>
        <taxon>Endopterygota</taxon>
        <taxon>Hymenoptera</taxon>
        <taxon>Apocrita</taxon>
        <taxon>Aculeata</taxon>
        <taxon>Formicoidea</taxon>
        <taxon>Formicidae</taxon>
        <taxon>Myrmicinae</taxon>
        <taxon>Acromyrmex</taxon>
    </lineage>
</organism>
<keyword evidence="2" id="KW-1185">Reference proteome</keyword>
<evidence type="ECO:0000313" key="2">
    <source>
        <dbReference type="Proteomes" id="UP000667349"/>
    </source>
</evidence>
<comment type="caution">
    <text evidence="1">The sequence shown here is derived from an EMBL/GenBank/DDBJ whole genome shotgun (WGS) entry which is preliminary data.</text>
</comment>
<protein>
    <submittedName>
        <fullName evidence="1">FAKD5 protein</fullName>
    </submittedName>
</protein>
<dbReference type="AlphaFoldDB" id="A0A836F6V4"/>
<dbReference type="Proteomes" id="UP000667349">
    <property type="component" value="Unassembled WGS sequence"/>
</dbReference>
<proteinExistence type="predicted"/>